<name>A0ABP6QJ80_9ACTN</name>
<dbReference type="EMBL" id="BAAAUV010000027">
    <property type="protein sequence ID" value="GAA3234960.1"/>
    <property type="molecule type" value="Genomic_DNA"/>
</dbReference>
<keyword evidence="3" id="KW-1185">Reference proteome</keyword>
<evidence type="ECO:0000259" key="1">
    <source>
        <dbReference type="Pfam" id="PF01636"/>
    </source>
</evidence>
<dbReference type="Proteomes" id="UP001501237">
    <property type="component" value="Unassembled WGS sequence"/>
</dbReference>
<organism evidence="2 3">
    <name type="scientific">Actinocorallia longicatena</name>
    <dbReference type="NCBI Taxonomy" id="111803"/>
    <lineage>
        <taxon>Bacteria</taxon>
        <taxon>Bacillati</taxon>
        <taxon>Actinomycetota</taxon>
        <taxon>Actinomycetes</taxon>
        <taxon>Streptosporangiales</taxon>
        <taxon>Thermomonosporaceae</taxon>
        <taxon>Actinocorallia</taxon>
    </lineage>
</organism>
<dbReference type="InterPro" id="IPR011009">
    <property type="entry name" value="Kinase-like_dom_sf"/>
</dbReference>
<proteinExistence type="predicted"/>
<dbReference type="SUPFAM" id="SSF56112">
    <property type="entry name" value="Protein kinase-like (PK-like)"/>
    <property type="match status" value="1"/>
</dbReference>
<dbReference type="InterPro" id="IPR002575">
    <property type="entry name" value="Aminoglycoside_PTrfase"/>
</dbReference>
<accession>A0ABP6QJ80</accession>
<feature type="domain" description="Aminoglycoside phosphotransferase" evidence="1">
    <location>
        <begin position="15"/>
        <end position="209"/>
    </location>
</feature>
<evidence type="ECO:0000313" key="3">
    <source>
        <dbReference type="Proteomes" id="UP001501237"/>
    </source>
</evidence>
<reference evidence="3" key="1">
    <citation type="journal article" date="2019" name="Int. J. Syst. Evol. Microbiol.">
        <title>The Global Catalogue of Microorganisms (GCM) 10K type strain sequencing project: providing services to taxonomists for standard genome sequencing and annotation.</title>
        <authorList>
            <consortium name="The Broad Institute Genomics Platform"/>
            <consortium name="The Broad Institute Genome Sequencing Center for Infectious Disease"/>
            <person name="Wu L."/>
            <person name="Ma J."/>
        </authorList>
    </citation>
    <scope>NUCLEOTIDE SEQUENCE [LARGE SCALE GENOMIC DNA]</scope>
    <source>
        <strain evidence="3">JCM 9377</strain>
    </source>
</reference>
<dbReference type="Gene3D" id="3.90.1200.10">
    <property type="match status" value="1"/>
</dbReference>
<dbReference type="Pfam" id="PF01636">
    <property type="entry name" value="APH"/>
    <property type="match status" value="1"/>
</dbReference>
<dbReference type="RefSeq" id="WP_344836771.1">
    <property type="nucleotide sequence ID" value="NZ_BAAAUV010000027.1"/>
</dbReference>
<protein>
    <recommendedName>
        <fullName evidence="1">Aminoglycoside phosphotransferase domain-containing protein</fullName>
    </recommendedName>
</protein>
<sequence length="238" mass="25783">MPHDLIFQADEATKTYRSTVHDEARREWRALTLLARHAPGLAPRPVRARLDAVPPMIVMSRLPGVPLGPELLRSHPRLLPLLAEAVHRLHDCLPEAALARLPRRAGHAAAMLEVVRALHLTAEPGAAVDACGEWLGGAEFGASGDPVLGTGDGNLANFLWDGTAVRVIDFEYAGRSDRAFELAEVIEHLSADDPDALAAALGDVPGLLEARRLMASYWFLRAGGRERAQRVLRLMTAG</sequence>
<gene>
    <name evidence="2" type="ORF">GCM10010468_68450</name>
</gene>
<comment type="caution">
    <text evidence="2">The sequence shown here is derived from an EMBL/GenBank/DDBJ whole genome shotgun (WGS) entry which is preliminary data.</text>
</comment>
<evidence type="ECO:0000313" key="2">
    <source>
        <dbReference type="EMBL" id="GAA3234960.1"/>
    </source>
</evidence>